<dbReference type="EMBL" id="JAAARO010000022">
    <property type="protein sequence ID" value="KAF5727051.1"/>
    <property type="molecule type" value="Genomic_DNA"/>
</dbReference>
<feature type="domain" description="Cupin type-1" evidence="3">
    <location>
        <begin position="361"/>
        <end position="534"/>
    </location>
</feature>
<dbReference type="Proteomes" id="UP000593562">
    <property type="component" value="Unassembled WGS sequence"/>
</dbReference>
<feature type="region of interest" description="Disordered" evidence="1">
    <location>
        <begin position="431"/>
        <end position="460"/>
    </location>
</feature>
<keyword evidence="2" id="KW-0732">Signal</keyword>
<feature type="chain" id="PRO_5029665188" description="Cupin type-1 domain-containing protein" evidence="2">
    <location>
        <begin position="24"/>
        <end position="561"/>
    </location>
</feature>
<proteinExistence type="predicted"/>
<feature type="region of interest" description="Disordered" evidence="1">
    <location>
        <begin position="541"/>
        <end position="561"/>
    </location>
</feature>
<dbReference type="InParanoid" id="A0A7J7BYW3"/>
<accession>A0A7J7BYW3</accession>
<feature type="region of interest" description="Disordered" evidence="1">
    <location>
        <begin position="59"/>
        <end position="92"/>
    </location>
</feature>
<dbReference type="SUPFAM" id="SSF51182">
    <property type="entry name" value="RmlC-like cupins"/>
    <property type="match status" value="2"/>
</dbReference>
<name>A0A7J7BYW3_TRIWF</name>
<dbReference type="SMART" id="SM00835">
    <property type="entry name" value="Cupin_1"/>
    <property type="match status" value="2"/>
</dbReference>
<feature type="region of interest" description="Disordered" evidence="1">
    <location>
        <begin position="122"/>
        <end position="154"/>
    </location>
</feature>
<gene>
    <name evidence="4" type="ORF">HS088_TW22G00738</name>
</gene>
<dbReference type="OrthoDB" id="1912756at2759"/>
<feature type="compositionally biased region" description="Basic and acidic residues" evidence="1">
    <location>
        <begin position="123"/>
        <end position="139"/>
    </location>
</feature>
<dbReference type="InterPro" id="IPR050253">
    <property type="entry name" value="Seed_Storage-Functional"/>
</dbReference>
<dbReference type="PANTHER" id="PTHR31189:SF13">
    <property type="entry name" value="CUPINCIN"/>
    <property type="match status" value="1"/>
</dbReference>
<dbReference type="PANTHER" id="PTHR31189">
    <property type="entry name" value="OS03G0336100 PROTEIN-RELATED"/>
    <property type="match status" value="1"/>
</dbReference>
<evidence type="ECO:0000313" key="4">
    <source>
        <dbReference type="EMBL" id="KAF5727051.1"/>
    </source>
</evidence>
<dbReference type="Pfam" id="PF00190">
    <property type="entry name" value="Cupin_1"/>
    <property type="match status" value="2"/>
</dbReference>
<evidence type="ECO:0000313" key="5">
    <source>
        <dbReference type="Proteomes" id="UP000593562"/>
    </source>
</evidence>
<feature type="domain" description="Cupin type-1" evidence="3">
    <location>
        <begin position="154"/>
        <end position="319"/>
    </location>
</feature>
<protein>
    <recommendedName>
        <fullName evidence="3">Cupin type-1 domain-containing protein</fullName>
    </recommendedName>
</protein>
<dbReference type="InterPro" id="IPR011051">
    <property type="entry name" value="RmlC_Cupin_sf"/>
</dbReference>
<dbReference type="AlphaFoldDB" id="A0A7J7BYW3"/>
<sequence length="561" mass="63623">MGFRGKLCLAILVLSVVVLGALATKDPELETCKHECEQQHQYDKKQKQDCKEECERYSKEKKEREREREGHGGRGGDREDAEGIIEREDPQKKHLKQCQSQCERQAGQERALCRLRCAQKYGGKSEGRGDEDVSYKRQEEEEEERGSEQEERNPYVFEDEHFSSVHKTEHGRIDVLQRFNKRSKLLKGIENYRFVVLEANPQTFITPCHLDAEAVLFVAKGRATVSMIQEDKREGQIKRESHNVECGDIIRIPAGTPAYITNTDNNEKLTIVKLLMPVNTPGHFEVFHGLGGDNPESFYRAFSREVLEAAFNTDWNKIERVFRQQSKGAIVKASSQQIQGLKHREEGGSIWPFEKESKGSFNLFKQRPSTCNNYGQLFEASPRDYRQLEDLDVTVSFANITRGSMAGPYFNSKSTKISFVVDGEGRFEMACPHVSSSGSSERDRSKSSSRGGQKGSTSYQRVSARLRAGTVFVVPAGHPITSIASANSNLRILCFELNTEGNTRYFLAGKNNVVSEMEKEAKELGFNVPAGEVERVFQRQDKELFYPGPESREEEERRASA</sequence>
<evidence type="ECO:0000256" key="1">
    <source>
        <dbReference type="SAM" id="MobiDB-lite"/>
    </source>
</evidence>
<dbReference type="CDD" id="cd02245">
    <property type="entry name" value="cupin_7S_vicilin-like_C"/>
    <property type="match status" value="1"/>
</dbReference>
<feature type="compositionally biased region" description="Low complexity" evidence="1">
    <location>
        <begin position="448"/>
        <end position="458"/>
    </location>
</feature>
<organism evidence="4 5">
    <name type="scientific">Tripterygium wilfordii</name>
    <name type="common">Thunder God vine</name>
    <dbReference type="NCBI Taxonomy" id="458696"/>
    <lineage>
        <taxon>Eukaryota</taxon>
        <taxon>Viridiplantae</taxon>
        <taxon>Streptophyta</taxon>
        <taxon>Embryophyta</taxon>
        <taxon>Tracheophyta</taxon>
        <taxon>Spermatophyta</taxon>
        <taxon>Magnoliopsida</taxon>
        <taxon>eudicotyledons</taxon>
        <taxon>Gunneridae</taxon>
        <taxon>Pentapetalae</taxon>
        <taxon>rosids</taxon>
        <taxon>fabids</taxon>
        <taxon>Celastrales</taxon>
        <taxon>Celastraceae</taxon>
        <taxon>Tripterygium</taxon>
    </lineage>
</organism>
<dbReference type="Gene3D" id="2.60.120.10">
    <property type="entry name" value="Jelly Rolls"/>
    <property type="match status" value="2"/>
</dbReference>
<evidence type="ECO:0000256" key="2">
    <source>
        <dbReference type="SAM" id="SignalP"/>
    </source>
</evidence>
<feature type="compositionally biased region" description="Basic and acidic residues" evidence="1">
    <location>
        <begin position="59"/>
        <end position="78"/>
    </location>
</feature>
<dbReference type="FunCoup" id="A0A7J7BYW3">
    <property type="interactions" value="245"/>
</dbReference>
<dbReference type="CDD" id="cd02244">
    <property type="entry name" value="cupin_7S_vicilin-like_N"/>
    <property type="match status" value="1"/>
</dbReference>
<reference evidence="4 5" key="1">
    <citation type="journal article" date="2020" name="Nat. Commun.">
        <title>Genome of Tripterygium wilfordii and identification of cytochrome P450 involved in triptolide biosynthesis.</title>
        <authorList>
            <person name="Tu L."/>
            <person name="Su P."/>
            <person name="Zhang Z."/>
            <person name="Gao L."/>
            <person name="Wang J."/>
            <person name="Hu T."/>
            <person name="Zhou J."/>
            <person name="Zhang Y."/>
            <person name="Zhao Y."/>
            <person name="Liu Y."/>
            <person name="Song Y."/>
            <person name="Tong Y."/>
            <person name="Lu Y."/>
            <person name="Yang J."/>
            <person name="Xu C."/>
            <person name="Jia M."/>
            <person name="Peters R.J."/>
            <person name="Huang L."/>
            <person name="Gao W."/>
        </authorList>
    </citation>
    <scope>NUCLEOTIDE SEQUENCE [LARGE SCALE GENOMIC DNA]</scope>
    <source>
        <strain evidence="5">cv. XIE 37</strain>
        <tissue evidence="4">Leaf</tissue>
    </source>
</reference>
<dbReference type="InterPro" id="IPR014710">
    <property type="entry name" value="RmlC-like_jellyroll"/>
</dbReference>
<evidence type="ECO:0000259" key="3">
    <source>
        <dbReference type="SMART" id="SM00835"/>
    </source>
</evidence>
<comment type="caution">
    <text evidence="4">The sequence shown here is derived from an EMBL/GenBank/DDBJ whole genome shotgun (WGS) entry which is preliminary data.</text>
</comment>
<keyword evidence="5" id="KW-1185">Reference proteome</keyword>
<feature type="signal peptide" evidence="2">
    <location>
        <begin position="1"/>
        <end position="23"/>
    </location>
</feature>
<dbReference type="InterPro" id="IPR006045">
    <property type="entry name" value="Cupin_1"/>
</dbReference>